<dbReference type="eggNOG" id="ENOG502S5RA">
    <property type="taxonomic scope" value="Eukaryota"/>
</dbReference>
<feature type="coiled-coil region" evidence="1">
    <location>
        <begin position="8"/>
        <end position="59"/>
    </location>
</feature>
<reference evidence="4" key="3">
    <citation type="submission" date="2015-02" db="UniProtKB">
        <authorList>
            <consortium name="EnsemblProtists"/>
        </authorList>
    </citation>
    <scope>IDENTIFICATION</scope>
    <source>
        <strain evidence="4">DAOM BR144</strain>
    </source>
</reference>
<keyword evidence="5" id="KW-1185">Reference proteome</keyword>
<dbReference type="PANTHER" id="PTHR14499:SF136">
    <property type="entry name" value="GH08630P"/>
    <property type="match status" value="1"/>
</dbReference>
<feature type="domain" description="Potassium channel tetramerisation-type BTB" evidence="3">
    <location>
        <begin position="70"/>
        <end position="155"/>
    </location>
</feature>
<dbReference type="OMA" id="FFFDRDF"/>
<dbReference type="InterPro" id="IPR011333">
    <property type="entry name" value="SKP1/BTB/POZ_sf"/>
</dbReference>
<feature type="compositionally biased region" description="Polar residues" evidence="2">
    <location>
        <begin position="182"/>
        <end position="196"/>
    </location>
</feature>
<dbReference type="HOGENOM" id="CLU_104410_0_0_1"/>
<feature type="region of interest" description="Disordered" evidence="2">
    <location>
        <begin position="182"/>
        <end position="245"/>
    </location>
</feature>
<accession>K3WUS9</accession>
<dbReference type="EnsemblProtists" id="PYU1_T008726">
    <property type="protein sequence ID" value="PYU1_T008726"/>
    <property type="gene ID" value="PYU1_G008709"/>
</dbReference>
<evidence type="ECO:0000313" key="4">
    <source>
        <dbReference type="EnsemblProtists" id="PYU1_T008726"/>
    </source>
</evidence>
<evidence type="ECO:0000256" key="1">
    <source>
        <dbReference type="SAM" id="Coils"/>
    </source>
</evidence>
<dbReference type="InterPro" id="IPR003131">
    <property type="entry name" value="T1-type_BTB"/>
</dbReference>
<dbReference type="InParanoid" id="K3WUS9"/>
<evidence type="ECO:0000313" key="5">
    <source>
        <dbReference type="Proteomes" id="UP000019132"/>
    </source>
</evidence>
<dbReference type="EMBL" id="GL376558">
    <property type="status" value="NOT_ANNOTATED_CDS"/>
    <property type="molecule type" value="Genomic_DNA"/>
</dbReference>
<name>K3WUS9_GLOUD</name>
<dbReference type="STRING" id="431595.K3WUS9"/>
<evidence type="ECO:0000259" key="3">
    <source>
        <dbReference type="Pfam" id="PF02214"/>
    </source>
</evidence>
<dbReference type="Gene3D" id="3.30.710.10">
    <property type="entry name" value="Potassium Channel Kv1.1, Chain A"/>
    <property type="match status" value="1"/>
</dbReference>
<feature type="compositionally biased region" description="Basic and acidic residues" evidence="2">
    <location>
        <begin position="200"/>
        <end position="209"/>
    </location>
</feature>
<dbReference type="Pfam" id="PF02214">
    <property type="entry name" value="BTB_2"/>
    <property type="match status" value="1"/>
</dbReference>
<evidence type="ECO:0000256" key="2">
    <source>
        <dbReference type="SAM" id="MobiDB-lite"/>
    </source>
</evidence>
<reference evidence="5" key="2">
    <citation type="submission" date="2010-04" db="EMBL/GenBank/DDBJ databases">
        <authorList>
            <person name="Buell R."/>
            <person name="Hamilton J."/>
            <person name="Hostetler J."/>
        </authorList>
    </citation>
    <scope>NUCLEOTIDE SEQUENCE [LARGE SCALE GENOMIC DNA]</scope>
    <source>
        <strain evidence="5">DAOM:BR144</strain>
    </source>
</reference>
<proteinExistence type="predicted"/>
<dbReference type="GO" id="GO:0051260">
    <property type="term" value="P:protein homooligomerization"/>
    <property type="evidence" value="ECO:0007669"/>
    <property type="project" value="InterPro"/>
</dbReference>
<protein>
    <recommendedName>
        <fullName evidence="3">Potassium channel tetramerisation-type BTB domain-containing protein</fullName>
    </recommendedName>
</protein>
<sequence>MLQREFFVRELEREWEFIESEQKKLEKEKKKVVLEWVAVEDAQKEYNKKREAFEKVARERFNFLSADAVVAFNVGGQLFKSTVKIWTRDRFSILAQLCTTKPKLPKLCVEDDAFFFDRDFWIFQFIYAFLRDNTLPDSIDVLRELYCEASFYRIGLLRHAIESKMIGDDAMAASVLSAPTQRISPTSPVTRPQSSCGAALKKEPSKSILEKLNASPSKPAAATPVPSTNNKYSELPDPFGFTSKR</sequence>
<dbReference type="SUPFAM" id="SSF54695">
    <property type="entry name" value="POZ domain"/>
    <property type="match status" value="1"/>
</dbReference>
<dbReference type="PANTHER" id="PTHR14499">
    <property type="entry name" value="POTASSIUM CHANNEL TETRAMERIZATION DOMAIN-CONTAINING"/>
    <property type="match status" value="1"/>
</dbReference>
<dbReference type="VEuPathDB" id="FungiDB:PYU1_G008709"/>
<reference evidence="5" key="1">
    <citation type="journal article" date="2010" name="Genome Biol.">
        <title>Genome sequence of the necrotrophic plant pathogen Pythium ultimum reveals original pathogenicity mechanisms and effector repertoire.</title>
        <authorList>
            <person name="Levesque C.A."/>
            <person name="Brouwer H."/>
            <person name="Cano L."/>
            <person name="Hamilton J.P."/>
            <person name="Holt C."/>
            <person name="Huitema E."/>
            <person name="Raffaele S."/>
            <person name="Robideau G.P."/>
            <person name="Thines M."/>
            <person name="Win J."/>
            <person name="Zerillo M.M."/>
            <person name="Beakes G.W."/>
            <person name="Boore J.L."/>
            <person name="Busam D."/>
            <person name="Dumas B."/>
            <person name="Ferriera S."/>
            <person name="Fuerstenberg S.I."/>
            <person name="Gachon C.M."/>
            <person name="Gaulin E."/>
            <person name="Govers F."/>
            <person name="Grenville-Briggs L."/>
            <person name="Horner N."/>
            <person name="Hostetler J."/>
            <person name="Jiang R.H."/>
            <person name="Johnson J."/>
            <person name="Krajaejun T."/>
            <person name="Lin H."/>
            <person name="Meijer H.J."/>
            <person name="Moore B."/>
            <person name="Morris P."/>
            <person name="Phuntmart V."/>
            <person name="Puiu D."/>
            <person name="Shetty J."/>
            <person name="Stajich J.E."/>
            <person name="Tripathy S."/>
            <person name="Wawra S."/>
            <person name="van West P."/>
            <person name="Whitty B.R."/>
            <person name="Coutinho P.M."/>
            <person name="Henrissat B."/>
            <person name="Martin F."/>
            <person name="Thomas P.D."/>
            <person name="Tyler B.M."/>
            <person name="De Vries R.P."/>
            <person name="Kamoun S."/>
            <person name="Yandell M."/>
            <person name="Tisserat N."/>
            <person name="Buell C.R."/>
        </authorList>
    </citation>
    <scope>NUCLEOTIDE SEQUENCE</scope>
    <source>
        <strain evidence="5">DAOM:BR144</strain>
    </source>
</reference>
<organism evidence="4 5">
    <name type="scientific">Globisporangium ultimum (strain ATCC 200006 / CBS 805.95 / DAOM BR144)</name>
    <name type="common">Pythium ultimum</name>
    <dbReference type="NCBI Taxonomy" id="431595"/>
    <lineage>
        <taxon>Eukaryota</taxon>
        <taxon>Sar</taxon>
        <taxon>Stramenopiles</taxon>
        <taxon>Oomycota</taxon>
        <taxon>Peronosporomycetes</taxon>
        <taxon>Pythiales</taxon>
        <taxon>Pythiaceae</taxon>
        <taxon>Globisporangium</taxon>
    </lineage>
</organism>
<dbReference type="Proteomes" id="UP000019132">
    <property type="component" value="Unassembled WGS sequence"/>
</dbReference>
<keyword evidence="1" id="KW-0175">Coiled coil</keyword>
<dbReference type="AlphaFoldDB" id="K3WUS9"/>